<evidence type="ECO:0000256" key="2">
    <source>
        <dbReference type="ARBA" id="ARBA00022618"/>
    </source>
</evidence>
<feature type="region of interest" description="Disordered" evidence="6">
    <location>
        <begin position="1298"/>
        <end position="1515"/>
    </location>
</feature>
<dbReference type="InterPro" id="IPR039776">
    <property type="entry name" value="Pds5"/>
</dbReference>
<feature type="compositionally biased region" description="Polar residues" evidence="6">
    <location>
        <begin position="622"/>
        <end position="634"/>
    </location>
</feature>
<dbReference type="CDD" id="cd19953">
    <property type="entry name" value="PDS5"/>
    <property type="match status" value="1"/>
</dbReference>
<evidence type="ECO:0000313" key="8">
    <source>
        <dbReference type="Proteomes" id="UP000700596"/>
    </source>
</evidence>
<feature type="region of interest" description="Disordered" evidence="6">
    <location>
        <begin position="256"/>
        <end position="277"/>
    </location>
</feature>
<dbReference type="Gene3D" id="1.25.10.10">
    <property type="entry name" value="Leucine-rich Repeat Variant"/>
    <property type="match status" value="1"/>
</dbReference>
<comment type="subcellular location">
    <subcellularLocation>
        <location evidence="1">Nucleus</location>
    </subcellularLocation>
</comment>
<feature type="compositionally biased region" description="Low complexity" evidence="6">
    <location>
        <begin position="9"/>
        <end position="20"/>
    </location>
</feature>
<evidence type="ECO:0000256" key="1">
    <source>
        <dbReference type="ARBA" id="ARBA00004123"/>
    </source>
</evidence>
<feature type="region of interest" description="Disordered" evidence="6">
    <location>
        <begin position="1"/>
        <end position="62"/>
    </location>
</feature>
<feature type="compositionally biased region" description="Basic and acidic residues" evidence="6">
    <location>
        <begin position="326"/>
        <end position="336"/>
    </location>
</feature>
<dbReference type="PANTHER" id="PTHR12663">
    <property type="entry name" value="ANDROGEN INDUCED INHIBITOR OF PROLIFERATION AS3 / PDS5-RELATED"/>
    <property type="match status" value="1"/>
</dbReference>
<dbReference type="SUPFAM" id="SSF48371">
    <property type="entry name" value="ARM repeat"/>
    <property type="match status" value="1"/>
</dbReference>
<evidence type="ECO:0000256" key="5">
    <source>
        <dbReference type="ARBA" id="ARBA00023306"/>
    </source>
</evidence>
<feature type="compositionally biased region" description="Polar residues" evidence="6">
    <location>
        <begin position="1455"/>
        <end position="1465"/>
    </location>
</feature>
<feature type="compositionally biased region" description="Acidic residues" evidence="6">
    <location>
        <begin position="1385"/>
        <end position="1437"/>
    </location>
</feature>
<feature type="region of interest" description="Disordered" evidence="6">
    <location>
        <begin position="315"/>
        <end position="336"/>
    </location>
</feature>
<protein>
    <submittedName>
        <fullName evidence="7">Armadillo-type protein</fullName>
    </submittedName>
</protein>
<proteinExistence type="predicted"/>
<keyword evidence="5" id="KW-0131">Cell cycle</keyword>
<organism evidence="7 8">
    <name type="scientific">Dendryphion nanum</name>
    <dbReference type="NCBI Taxonomy" id="256645"/>
    <lineage>
        <taxon>Eukaryota</taxon>
        <taxon>Fungi</taxon>
        <taxon>Dikarya</taxon>
        <taxon>Ascomycota</taxon>
        <taxon>Pezizomycotina</taxon>
        <taxon>Dothideomycetes</taxon>
        <taxon>Pleosporomycetidae</taxon>
        <taxon>Pleosporales</taxon>
        <taxon>Torulaceae</taxon>
        <taxon>Dendryphion</taxon>
    </lineage>
</organism>
<reference evidence="7" key="1">
    <citation type="journal article" date="2021" name="Nat. Commun.">
        <title>Genetic determinants of endophytism in the Arabidopsis root mycobiome.</title>
        <authorList>
            <person name="Mesny F."/>
            <person name="Miyauchi S."/>
            <person name="Thiergart T."/>
            <person name="Pickel B."/>
            <person name="Atanasova L."/>
            <person name="Karlsson M."/>
            <person name="Huettel B."/>
            <person name="Barry K.W."/>
            <person name="Haridas S."/>
            <person name="Chen C."/>
            <person name="Bauer D."/>
            <person name="Andreopoulos W."/>
            <person name="Pangilinan J."/>
            <person name="LaButti K."/>
            <person name="Riley R."/>
            <person name="Lipzen A."/>
            <person name="Clum A."/>
            <person name="Drula E."/>
            <person name="Henrissat B."/>
            <person name="Kohler A."/>
            <person name="Grigoriev I.V."/>
            <person name="Martin F.M."/>
            <person name="Hacquard S."/>
        </authorList>
    </citation>
    <scope>NUCLEOTIDE SEQUENCE</scope>
    <source>
        <strain evidence="7">MPI-CAGE-CH-0243</strain>
    </source>
</reference>
<dbReference type="GO" id="GO:0051301">
    <property type="term" value="P:cell division"/>
    <property type="evidence" value="ECO:0007669"/>
    <property type="project" value="UniProtKB-KW"/>
</dbReference>
<dbReference type="OrthoDB" id="200660at2759"/>
<keyword evidence="4" id="KW-0539">Nucleus</keyword>
<dbReference type="PANTHER" id="PTHR12663:SF0">
    <property type="entry name" value="PRECOCIOUS DISSOCIATION OF SISTERS 5, ISOFORM A"/>
    <property type="match status" value="1"/>
</dbReference>
<evidence type="ECO:0000256" key="6">
    <source>
        <dbReference type="SAM" id="MobiDB-lite"/>
    </source>
</evidence>
<evidence type="ECO:0000256" key="4">
    <source>
        <dbReference type="ARBA" id="ARBA00023242"/>
    </source>
</evidence>
<feature type="region of interest" description="Disordered" evidence="6">
    <location>
        <begin position="618"/>
        <end position="642"/>
    </location>
</feature>
<dbReference type="GO" id="GO:0000785">
    <property type="term" value="C:chromatin"/>
    <property type="evidence" value="ECO:0007669"/>
    <property type="project" value="TreeGrafter"/>
</dbReference>
<sequence length="1515" mass="168454">MAPRSRRSAAAQAAAAAAAAAEEEMEGQQQEDQEEEQEEEQDGVRRLQFNQPLTGKPGRPIGVGELHTRLKALCEELRGLEQEEVDKESLESVTKELAHQSLLHHKDAGVRAWTACCIVDMCRLCAPDAPYTANQLKDIFTLIITKIFPLFADPSHPYNPQHIYILRCLAEVKTIVLLTDIPTSVHLTSVLFTTCFDVLSGPSKAENGEELSKNVEHHMTALLTILIEEAEILSNDVVDVIVAQFLWADPITLGSSGSKGKKNVQIDSKQSTLRRKEAPPAYNMARNICNACSDKMARLIGTYFSSIIVDFTSGGASHNADDSDDERPKGPSEDDVNDAIKAHRLLRELWRCAPGVLREIIPHLVGELGAENVQLRQLATETFGDMISGIGAAGPPPRPELNPAAYPSQSIAPVDPSSSRAYNFLTTPTSPNSFPNQYLGPYQSFLQRKHDKSPVIRAAWTTGIGRILVTSAGGVGLDPDEEEKLLRFFAESLMDSDERVRLAAVRAIEHFEFDDIIKKIGRNGSMTKEGSILWNLADRVKDKRTVIHSESMRLLGRIWGVAAGAIATGDERVTELLGSIPSRILEACYVNDPEINVQIDLTFFEALLPLGYPPMKPKPSANGDSQVVKDSQPNGEKGYTEAELDKIRAERQLVLVKDLSERAKKVFFAKQANQAVGVKYMEQFLKTCEEYNGGVMDEGAKETKSRLTGLITYYGKTLPDSNRAVEDLWKFAKAHDRRSYQLIRFAMASESDYRKVFKSIKELRKRIEDSSNPAILETLTPLLYRVSLLCYNKSHVPAIIEYSRTGDDGLGATAHEVLKEISTRHPQVFSSHVKELCKALEHEAPTAKKPNPPGAVEDLKACATFAKKFPKEVPINTKDGRKLVQSFLNFALYGTPPKAAKHAVTIIMHSDDKKEMHAKEIATKSSKNFEYGSDHWLTKLAALSQLMLLAPQEIAEDPDEIVSLVVDNVLLKAHPITEEIEAEWMEVPDEDMVARTWALRVLVNRLRSFPDDNNVIDTAKPIYAMLNRLVKENGEASKKKNTPIGHKNRQRLLASNFLIKLSSKGRLDRLLAPADFNELALVTHDACSHIRRGFATKLMKYLGQNRLPQRFYTILFLCAYEPDTTLKETITTWIRSRRSFFASRKDTTLETIFSRLLSLIAHHPDFDTDAESLGIMSQYILFYLKTVATQDNLSLIYHVAQRVKGVAEGIHPSAKADENLYILSDLAQTLIRSWEEQNGWSMQSWPGKLKLPAGIFKPLESHERAQEIADKIWIDEDVADSLEPLVRAALKTKKRKAIDLAERPKKKVRTEKRPKKEKVKSERLTKTPRKKRRKGAESDDDNVQDRGVTESGPRRKSDRRSNAKSYVEVSSEGEDDENVQAGAEDSGDDDEEEEEEDDQSDIGTPEPEEDVEMAEAEDEPEQDEKEAPSEAESEAEADPSPPRKKAVPRPRGSKKTNGVTSSPQASPKGKQKAAIASKTRTPAKAAKVKSNGDAVAAGSSPAAQGSVRRSTRSRG</sequence>
<dbReference type="InterPro" id="IPR016024">
    <property type="entry name" value="ARM-type_fold"/>
</dbReference>
<evidence type="ECO:0000313" key="7">
    <source>
        <dbReference type="EMBL" id="KAH7117873.1"/>
    </source>
</evidence>
<dbReference type="GO" id="GO:0005634">
    <property type="term" value="C:nucleus"/>
    <property type="evidence" value="ECO:0007669"/>
    <property type="project" value="UniProtKB-SubCell"/>
</dbReference>
<evidence type="ECO:0000256" key="3">
    <source>
        <dbReference type="ARBA" id="ARBA00022776"/>
    </source>
</evidence>
<dbReference type="EMBL" id="JAGMWT010000013">
    <property type="protein sequence ID" value="KAH7117873.1"/>
    <property type="molecule type" value="Genomic_DNA"/>
</dbReference>
<comment type="caution">
    <text evidence="7">The sequence shown here is derived from an EMBL/GenBank/DDBJ whole genome shotgun (WGS) entry which is preliminary data.</text>
</comment>
<dbReference type="GO" id="GO:0007064">
    <property type="term" value="P:mitotic sister chromatid cohesion"/>
    <property type="evidence" value="ECO:0007669"/>
    <property type="project" value="InterPro"/>
</dbReference>
<feature type="compositionally biased region" description="Basic residues" evidence="6">
    <location>
        <begin position="1442"/>
        <end position="1454"/>
    </location>
</feature>
<dbReference type="InterPro" id="IPR011989">
    <property type="entry name" value="ARM-like"/>
</dbReference>
<gene>
    <name evidence="7" type="ORF">B0J11DRAFT_617691</name>
</gene>
<dbReference type="Proteomes" id="UP000700596">
    <property type="component" value="Unassembled WGS sequence"/>
</dbReference>
<keyword evidence="2" id="KW-0132">Cell division</keyword>
<keyword evidence="3" id="KW-0498">Mitosis</keyword>
<keyword evidence="8" id="KW-1185">Reference proteome</keyword>
<name>A0A9P9IDP5_9PLEO</name>
<accession>A0A9P9IDP5</accession>
<dbReference type="Pfam" id="PF20168">
    <property type="entry name" value="PDS5"/>
    <property type="match status" value="1"/>
</dbReference>
<feature type="compositionally biased region" description="Basic residues" evidence="6">
    <location>
        <begin position="1304"/>
        <end position="1318"/>
    </location>
</feature>
<dbReference type="GO" id="GO:0006281">
    <property type="term" value="P:DNA repair"/>
    <property type="evidence" value="ECO:0007669"/>
    <property type="project" value="TreeGrafter"/>
</dbReference>
<feature type="compositionally biased region" description="Acidic residues" evidence="6">
    <location>
        <begin position="21"/>
        <end position="41"/>
    </location>
</feature>
<feature type="compositionally biased region" description="Basic and acidic residues" evidence="6">
    <location>
        <begin position="1343"/>
        <end position="1361"/>
    </location>
</feature>